<keyword evidence="3" id="KW-1185">Reference proteome</keyword>
<accession>A0ABT8DQM2</accession>
<dbReference type="EMBL" id="JAUHHC010000002">
    <property type="protein sequence ID" value="MDN3920650.1"/>
    <property type="molecule type" value="Genomic_DNA"/>
</dbReference>
<feature type="region of interest" description="Disordered" evidence="1">
    <location>
        <begin position="170"/>
        <end position="191"/>
    </location>
</feature>
<evidence type="ECO:0000256" key="1">
    <source>
        <dbReference type="SAM" id="MobiDB-lite"/>
    </source>
</evidence>
<protein>
    <submittedName>
        <fullName evidence="2">Uncharacterized protein</fullName>
    </submittedName>
</protein>
<evidence type="ECO:0000313" key="3">
    <source>
        <dbReference type="Proteomes" id="UP001228044"/>
    </source>
</evidence>
<organism evidence="2 3">
    <name type="scientific">Roseateles violae</name>
    <dbReference type="NCBI Taxonomy" id="3058042"/>
    <lineage>
        <taxon>Bacteria</taxon>
        <taxon>Pseudomonadati</taxon>
        <taxon>Pseudomonadota</taxon>
        <taxon>Betaproteobacteria</taxon>
        <taxon>Burkholderiales</taxon>
        <taxon>Sphaerotilaceae</taxon>
        <taxon>Roseateles</taxon>
    </lineage>
</organism>
<sequence length="191" mass="21184">MADDKTQPEDPRRQALLRLEGSRARLRAQLLDLPGPGEAASARDGLSHRLQVLWRALRRRLQGSPMASLAMNSVQGWWQRHPLRAGSELLVHELNIGVAPALRRHPVRVLALAAAAGALVIWLRPWRWPLLRSQLRPLPRRLGHWLFAQLSHAPLQTLLTALLASLAGRAAQEPEEQAHPAQAPADRSTGP</sequence>
<comment type="caution">
    <text evidence="2">The sequence shown here is derived from an EMBL/GenBank/DDBJ whole genome shotgun (WGS) entry which is preliminary data.</text>
</comment>
<gene>
    <name evidence="2" type="ORF">QWJ38_10200</name>
</gene>
<proteinExistence type="predicted"/>
<evidence type="ECO:0000313" key="2">
    <source>
        <dbReference type="EMBL" id="MDN3920650.1"/>
    </source>
</evidence>
<name>A0ABT8DQM2_9BURK</name>
<dbReference type="Proteomes" id="UP001228044">
    <property type="component" value="Unassembled WGS sequence"/>
</dbReference>
<dbReference type="RefSeq" id="WP_290358936.1">
    <property type="nucleotide sequence ID" value="NZ_JAUHHC010000002.1"/>
</dbReference>
<reference evidence="2 3" key="1">
    <citation type="submission" date="2023-06" db="EMBL/GenBank/DDBJ databases">
        <title>Pelomonas sp. PFR6 16S ribosomal RNA gene Genome sequencing and assembly.</title>
        <authorList>
            <person name="Woo H."/>
        </authorList>
    </citation>
    <scope>NUCLEOTIDE SEQUENCE [LARGE SCALE GENOMIC DNA]</scope>
    <source>
        <strain evidence="2 3">PFR6</strain>
    </source>
</reference>